<dbReference type="PROSITE" id="PS51897">
    <property type="entry name" value="ANNEXIN_2"/>
    <property type="match status" value="1"/>
</dbReference>
<dbReference type="GO" id="GO:0005509">
    <property type="term" value="F:calcium ion binding"/>
    <property type="evidence" value="ECO:0007669"/>
    <property type="project" value="InterPro"/>
</dbReference>
<dbReference type="SUPFAM" id="SSF47874">
    <property type="entry name" value="Annexin"/>
    <property type="match status" value="1"/>
</dbReference>
<dbReference type="InterPro" id="IPR024752">
    <property type="entry name" value="Myb/SANT-like_dom"/>
</dbReference>
<proteinExistence type="predicted"/>
<evidence type="ECO:0000256" key="1">
    <source>
        <dbReference type="ARBA" id="ARBA00022737"/>
    </source>
</evidence>
<dbReference type="PANTHER" id="PTHR46250:SF15">
    <property type="entry name" value="OS01G0523800 PROTEIN"/>
    <property type="match status" value="1"/>
</dbReference>
<evidence type="ECO:0008006" key="7">
    <source>
        <dbReference type="Google" id="ProtNLM"/>
    </source>
</evidence>
<evidence type="ECO:0000313" key="5">
    <source>
        <dbReference type="EMBL" id="KAG6534860.1"/>
    </source>
</evidence>
<dbReference type="InterPro" id="IPR037104">
    <property type="entry name" value="Annexin_sf"/>
</dbReference>
<evidence type="ECO:0000313" key="6">
    <source>
        <dbReference type="Proteomes" id="UP000734854"/>
    </source>
</evidence>
<dbReference type="InterPro" id="IPR018502">
    <property type="entry name" value="Annexin_repeat"/>
</dbReference>
<dbReference type="InterPro" id="IPR001464">
    <property type="entry name" value="Annexin"/>
</dbReference>
<dbReference type="SUPFAM" id="SSF51366">
    <property type="entry name" value="Ribulose-phoshate binding barrel"/>
    <property type="match status" value="1"/>
</dbReference>
<accession>A0A8J5I3U5</accession>
<feature type="domain" description="MLLE-like" evidence="4">
    <location>
        <begin position="296"/>
        <end position="343"/>
    </location>
</feature>
<reference evidence="5 6" key="1">
    <citation type="submission" date="2020-08" db="EMBL/GenBank/DDBJ databases">
        <title>Plant Genome Project.</title>
        <authorList>
            <person name="Zhang R.-G."/>
        </authorList>
    </citation>
    <scope>NUCLEOTIDE SEQUENCE [LARGE SCALE GENOMIC DNA]</scope>
    <source>
        <tissue evidence="5">Rhizome</tissue>
    </source>
</reference>
<name>A0A8J5I3U5_ZINOF</name>
<dbReference type="PANTHER" id="PTHR46250">
    <property type="entry name" value="MYB/SANT-LIKE DNA-BINDING DOMAIN PROTEIN-RELATED"/>
    <property type="match status" value="1"/>
</dbReference>
<keyword evidence="1" id="KW-0677">Repeat</keyword>
<keyword evidence="2" id="KW-0041">Annexin</keyword>
<feature type="domain" description="Myb/SANT-like" evidence="3">
    <location>
        <begin position="35"/>
        <end position="131"/>
    </location>
</feature>
<dbReference type="InterPro" id="IPR056623">
    <property type="entry name" value="MLLE_2"/>
</dbReference>
<dbReference type="InterPro" id="IPR011060">
    <property type="entry name" value="RibuloseP-bd_barrel"/>
</dbReference>
<organism evidence="5 6">
    <name type="scientific">Zingiber officinale</name>
    <name type="common">Ginger</name>
    <name type="synonym">Amomum zingiber</name>
    <dbReference type="NCBI Taxonomy" id="94328"/>
    <lineage>
        <taxon>Eukaryota</taxon>
        <taxon>Viridiplantae</taxon>
        <taxon>Streptophyta</taxon>
        <taxon>Embryophyta</taxon>
        <taxon>Tracheophyta</taxon>
        <taxon>Spermatophyta</taxon>
        <taxon>Magnoliopsida</taxon>
        <taxon>Liliopsida</taxon>
        <taxon>Zingiberales</taxon>
        <taxon>Zingiberaceae</taxon>
        <taxon>Zingiber</taxon>
    </lineage>
</organism>
<sequence>MTFNDFTCKFGITLLYVRMEQDQIVRGRGRNKCFWTENEVQVLIATLQDMACDPSWKTDGGFKSNYMTEVHKRMLSKIPTFTKQVTPHLESKIKWLKTRFHIINDMCRQSGCQWNDVERKIACEKQWFDSYCQTHKEAKGMWDFKFPYLNQLELVYGRDRAIGAVVQGYVDAIYNLEVDQNDESGGENLGAFYPFSNEYEEDNNAYFESESTPTDIQNTDVTKSATKRKQPLTTQDKVARKKKPTSHLDIATQLQDMNNEFRTFVDGFNANFATIANVMVEENLREKMASERMKDVIAELMNLSLPSGDIFKAANIFTADKDKIDVLFNLPSELRRNYVVSLLIPSPSINFDWEEEASMEAALIRRRKLRFGATSAAPQLTGHNARTSGGETKKKEASVSTCDNSKSMRLDFSRWDVFLLEISVEGYYLVCVNGGREVRPIGAFELAKAVQELGAGEILLNCIDCDGWGTNEKTLINILAHRNATQRKQIQLAYEELYNESLTKKLESELKGNFEFTNLKYSRVEIDEVRFEWAECMLDYI</sequence>
<dbReference type="AlphaFoldDB" id="A0A8J5I3U5"/>
<dbReference type="Pfam" id="PF23950">
    <property type="entry name" value="MLLE_2"/>
    <property type="match status" value="1"/>
</dbReference>
<evidence type="ECO:0000256" key="2">
    <source>
        <dbReference type="ARBA" id="ARBA00023216"/>
    </source>
</evidence>
<dbReference type="GO" id="GO:0005544">
    <property type="term" value="F:calcium-dependent phospholipid binding"/>
    <property type="evidence" value="ECO:0007669"/>
    <property type="project" value="InterPro"/>
</dbReference>
<evidence type="ECO:0000259" key="4">
    <source>
        <dbReference type="Pfam" id="PF23950"/>
    </source>
</evidence>
<gene>
    <name evidence="5" type="ORF">ZIOFF_008766</name>
</gene>
<evidence type="ECO:0000259" key="3">
    <source>
        <dbReference type="Pfam" id="PF12776"/>
    </source>
</evidence>
<dbReference type="PRINTS" id="PR00196">
    <property type="entry name" value="ANNEXIN"/>
</dbReference>
<dbReference type="GO" id="GO:0006950">
    <property type="term" value="P:response to stress"/>
    <property type="evidence" value="ECO:0007669"/>
    <property type="project" value="UniProtKB-ARBA"/>
</dbReference>
<protein>
    <recommendedName>
        <fullName evidence="7">Myb/SANT-like domain-containing protein</fullName>
    </recommendedName>
</protein>
<keyword evidence="6" id="KW-1185">Reference proteome</keyword>
<dbReference type="Gene3D" id="1.10.220.10">
    <property type="entry name" value="Annexin"/>
    <property type="match status" value="1"/>
</dbReference>
<dbReference type="EMBL" id="JACMSC010000002">
    <property type="protein sequence ID" value="KAG6534860.1"/>
    <property type="molecule type" value="Genomic_DNA"/>
</dbReference>
<dbReference type="Pfam" id="PF12776">
    <property type="entry name" value="Myb_DNA-bind_3"/>
    <property type="match status" value="1"/>
</dbReference>
<dbReference type="Pfam" id="PF00191">
    <property type="entry name" value="Annexin"/>
    <property type="match status" value="1"/>
</dbReference>
<comment type="caution">
    <text evidence="5">The sequence shown here is derived from an EMBL/GenBank/DDBJ whole genome shotgun (WGS) entry which is preliminary data.</text>
</comment>
<dbReference type="SMART" id="SM00335">
    <property type="entry name" value="ANX"/>
    <property type="match status" value="1"/>
</dbReference>
<dbReference type="Proteomes" id="UP000734854">
    <property type="component" value="Unassembled WGS sequence"/>
</dbReference>